<dbReference type="AlphaFoldDB" id="A0AAD9QL20"/>
<evidence type="ECO:0000313" key="1">
    <source>
        <dbReference type="EMBL" id="KAK2563265.1"/>
    </source>
</evidence>
<protein>
    <submittedName>
        <fullName evidence="1">Uncharacterized protein</fullName>
    </submittedName>
</protein>
<name>A0AAD9QL20_ACRCE</name>
<sequence length="82" mass="9378">MEVDLDLQLQEGSNRLAIDFLVSSKEILHRANTIMLKKSNGLRSVRTGKERPKQLMTRSTVKNVMRMDIGRELGACNYRLTT</sequence>
<accession>A0AAD9QL20</accession>
<reference evidence="1" key="2">
    <citation type="journal article" date="2023" name="Science">
        <title>Genomic signatures of disease resistance in endangered staghorn corals.</title>
        <authorList>
            <person name="Vollmer S.V."/>
            <person name="Selwyn J.D."/>
            <person name="Despard B.A."/>
            <person name="Roesel C.L."/>
        </authorList>
    </citation>
    <scope>NUCLEOTIDE SEQUENCE</scope>
    <source>
        <strain evidence="1">K2</strain>
    </source>
</reference>
<proteinExistence type="predicted"/>
<comment type="caution">
    <text evidence="1">The sequence shown here is derived from an EMBL/GenBank/DDBJ whole genome shotgun (WGS) entry which is preliminary data.</text>
</comment>
<organism evidence="1 2">
    <name type="scientific">Acropora cervicornis</name>
    <name type="common">Staghorn coral</name>
    <dbReference type="NCBI Taxonomy" id="6130"/>
    <lineage>
        <taxon>Eukaryota</taxon>
        <taxon>Metazoa</taxon>
        <taxon>Cnidaria</taxon>
        <taxon>Anthozoa</taxon>
        <taxon>Hexacorallia</taxon>
        <taxon>Scleractinia</taxon>
        <taxon>Astrocoeniina</taxon>
        <taxon>Acroporidae</taxon>
        <taxon>Acropora</taxon>
    </lineage>
</organism>
<keyword evidence="2" id="KW-1185">Reference proteome</keyword>
<gene>
    <name evidence="1" type="ORF">P5673_013626</name>
</gene>
<dbReference type="Proteomes" id="UP001249851">
    <property type="component" value="Unassembled WGS sequence"/>
</dbReference>
<reference evidence="1" key="1">
    <citation type="journal article" date="2023" name="G3 (Bethesda)">
        <title>Whole genome assembly and annotation of the endangered Caribbean coral Acropora cervicornis.</title>
        <authorList>
            <person name="Selwyn J.D."/>
            <person name="Vollmer S.V."/>
        </authorList>
    </citation>
    <scope>NUCLEOTIDE SEQUENCE</scope>
    <source>
        <strain evidence="1">K2</strain>
    </source>
</reference>
<evidence type="ECO:0000313" key="2">
    <source>
        <dbReference type="Proteomes" id="UP001249851"/>
    </source>
</evidence>
<dbReference type="EMBL" id="JARQWQ010000026">
    <property type="protein sequence ID" value="KAK2563265.1"/>
    <property type="molecule type" value="Genomic_DNA"/>
</dbReference>